<evidence type="ECO:0000259" key="7">
    <source>
        <dbReference type="PROSITE" id="PS50888"/>
    </source>
</evidence>
<keyword evidence="9" id="KW-1185">Reference proteome</keyword>
<dbReference type="PANTHER" id="PTHR45855:SF6">
    <property type="entry name" value="TRANSCRIPTION FACTOR ALC"/>
    <property type="match status" value="1"/>
</dbReference>
<protein>
    <recommendedName>
        <fullName evidence="7">BHLH domain-containing protein</fullName>
    </recommendedName>
</protein>
<name>A0ABQ8HT38_9ROSI</name>
<organism evidence="8 9">
    <name type="scientific">Xanthoceras sorbifolium</name>
    <dbReference type="NCBI Taxonomy" id="99658"/>
    <lineage>
        <taxon>Eukaryota</taxon>
        <taxon>Viridiplantae</taxon>
        <taxon>Streptophyta</taxon>
        <taxon>Embryophyta</taxon>
        <taxon>Tracheophyta</taxon>
        <taxon>Spermatophyta</taxon>
        <taxon>Magnoliopsida</taxon>
        <taxon>eudicotyledons</taxon>
        <taxon>Gunneridae</taxon>
        <taxon>Pentapetalae</taxon>
        <taxon>rosids</taxon>
        <taxon>malvids</taxon>
        <taxon>Sapindales</taxon>
        <taxon>Sapindaceae</taxon>
        <taxon>Xanthoceroideae</taxon>
        <taxon>Xanthoceras</taxon>
    </lineage>
</organism>
<evidence type="ECO:0000256" key="5">
    <source>
        <dbReference type="ARBA" id="ARBA00023242"/>
    </source>
</evidence>
<keyword evidence="4" id="KW-0804">Transcription</keyword>
<dbReference type="PROSITE" id="PS50888">
    <property type="entry name" value="BHLH"/>
    <property type="match status" value="1"/>
</dbReference>
<dbReference type="EMBL" id="JAFEMO010000007">
    <property type="protein sequence ID" value="KAH7567444.1"/>
    <property type="molecule type" value="Genomic_DNA"/>
</dbReference>
<dbReference type="CDD" id="cd11445">
    <property type="entry name" value="bHLH_AtPIF_like"/>
    <property type="match status" value="1"/>
</dbReference>
<keyword evidence="5" id="KW-0539">Nucleus</keyword>
<feature type="domain" description="BHLH" evidence="7">
    <location>
        <begin position="133"/>
        <end position="182"/>
    </location>
</feature>
<comment type="subcellular location">
    <subcellularLocation>
        <location evidence="1">Nucleus</location>
    </subcellularLocation>
</comment>
<dbReference type="PANTHER" id="PTHR45855">
    <property type="entry name" value="TRANSCRIPTION FACTOR PIF1-RELATED"/>
    <property type="match status" value="1"/>
</dbReference>
<feature type="region of interest" description="Disordered" evidence="6">
    <location>
        <begin position="103"/>
        <end position="147"/>
    </location>
</feature>
<keyword evidence="2" id="KW-0805">Transcription regulation</keyword>
<keyword evidence="3" id="KW-0238">DNA-binding</keyword>
<dbReference type="Proteomes" id="UP000827721">
    <property type="component" value="Unassembled WGS sequence"/>
</dbReference>
<gene>
    <name evidence="8" type="ORF">JRO89_XS07G0074800</name>
</gene>
<proteinExistence type="predicted"/>
<evidence type="ECO:0000256" key="1">
    <source>
        <dbReference type="ARBA" id="ARBA00004123"/>
    </source>
</evidence>
<evidence type="ECO:0000256" key="6">
    <source>
        <dbReference type="SAM" id="MobiDB-lite"/>
    </source>
</evidence>
<dbReference type="InterPro" id="IPR031066">
    <property type="entry name" value="bHLH_ALC-like_plant"/>
</dbReference>
<evidence type="ECO:0000256" key="3">
    <source>
        <dbReference type="ARBA" id="ARBA00023125"/>
    </source>
</evidence>
<dbReference type="SMART" id="SM00353">
    <property type="entry name" value="HLH"/>
    <property type="match status" value="1"/>
</dbReference>
<dbReference type="Pfam" id="PF00010">
    <property type="entry name" value="HLH"/>
    <property type="match status" value="1"/>
</dbReference>
<dbReference type="InterPro" id="IPR036638">
    <property type="entry name" value="HLH_DNA-bd_sf"/>
</dbReference>
<dbReference type="Gene3D" id="4.10.280.10">
    <property type="entry name" value="Helix-loop-helix DNA-binding domain"/>
    <property type="match status" value="1"/>
</dbReference>
<reference evidence="8 9" key="1">
    <citation type="submission" date="2021-02" db="EMBL/GenBank/DDBJ databases">
        <title>Plant Genome Project.</title>
        <authorList>
            <person name="Zhang R.-G."/>
        </authorList>
    </citation>
    <scope>NUCLEOTIDE SEQUENCE [LARGE SCALE GENOMIC DNA]</scope>
    <source>
        <tissue evidence="8">Leaves</tissue>
    </source>
</reference>
<comment type="caution">
    <text evidence="8">The sequence shown here is derived from an EMBL/GenBank/DDBJ whole genome shotgun (WGS) entry which is preliminary data.</text>
</comment>
<evidence type="ECO:0000256" key="2">
    <source>
        <dbReference type="ARBA" id="ARBA00023015"/>
    </source>
</evidence>
<accession>A0ABQ8HT38</accession>
<evidence type="ECO:0000256" key="4">
    <source>
        <dbReference type="ARBA" id="ARBA00023163"/>
    </source>
</evidence>
<feature type="compositionally biased region" description="Basic and acidic residues" evidence="6">
    <location>
        <begin position="133"/>
        <end position="147"/>
    </location>
</feature>
<evidence type="ECO:0000313" key="9">
    <source>
        <dbReference type="Proteomes" id="UP000827721"/>
    </source>
</evidence>
<evidence type="ECO:0000313" key="8">
    <source>
        <dbReference type="EMBL" id="KAH7567444.1"/>
    </source>
</evidence>
<dbReference type="InterPro" id="IPR047265">
    <property type="entry name" value="PIF1-like_bHLH"/>
</dbReference>
<dbReference type="SUPFAM" id="SSF47459">
    <property type="entry name" value="HLH, helix-loop-helix DNA-binding domain"/>
    <property type="match status" value="1"/>
</dbReference>
<dbReference type="InterPro" id="IPR011598">
    <property type="entry name" value="bHLH_dom"/>
</dbReference>
<feature type="region of interest" description="Disordered" evidence="6">
    <location>
        <begin position="49"/>
        <end position="68"/>
    </location>
</feature>
<sequence length="320" mass="34714">MADLYGTTAPTSGHEPEEISTFLNQLIHNSSSSSSSCLSFNAKYIHSLSSPPPDANSDSGLFSQPEDRHRVARSADLSVSVFDSSSGGVNFSNSLNTCVGAVDSDNYDSEGPDASEVPTNNTGRPKPPSKRGRAADVHNMSEKRRRSRINERMKALQNLIPNSNKTDKASMLDEAIEYLKQLQLQVQMLTMRNGLSLHPMWLPGVLQSVQLPQTGMLFDVENELLNTNRGTDTFSANEEGLVQTAFNIPNQPTISNQPIAISSAANISTLETSFGLEPLIQAHYGPFNFSSSSKDICDEGVPQLHLDMNFTGKNSSSGMT</sequence>